<protein>
    <submittedName>
        <fullName evidence="1">Tetracycline resistance element mobilization regulatory protein rteC</fullName>
    </submittedName>
</protein>
<organism evidence="1 2">
    <name type="scientific">Elizabethkingia anophelis NUHP1</name>
    <dbReference type="NCBI Taxonomy" id="1338011"/>
    <lineage>
        <taxon>Bacteria</taxon>
        <taxon>Pseudomonadati</taxon>
        <taxon>Bacteroidota</taxon>
        <taxon>Flavobacteriia</taxon>
        <taxon>Flavobacteriales</taxon>
        <taxon>Weeksellaceae</taxon>
        <taxon>Elizabethkingia</taxon>
    </lineage>
</organism>
<dbReference type="HOGENOM" id="CLU_079317_0_0_10"/>
<name>A0A077ECW5_9FLAO</name>
<dbReference type="STRING" id="1338011.BD94_1601"/>
<dbReference type="InterPro" id="IPR018534">
    <property type="entry name" value="Tet_reg_excision_RteC"/>
</dbReference>
<dbReference type="eggNOG" id="ENOG502ZAA7">
    <property type="taxonomic scope" value="Bacteria"/>
</dbReference>
<sequence>MNRQNFRKKIDELWKNLQTTVDQINRGGNDIVLRSEEILMETDTAIRELKHLLKQYHFSDWSDEIHFFKNTKPQFTAIYIYYSKILAIESSKPYADPHALKLYYENERSNLLYFYNEQKEFISYYRRKSTYLDKKYFVRFKFDFKLKLSPELYSYDEEFSTSHDHIVSQILANDLLDYYLTSKINAGESEEKLISQIKNLEWTAPKVALIELLYALHQTRCFNGGHSDLAELFRWAENSLNINLGNYHKILGEIRLRKTDRTKFLLLLRNNLERYLDDMDI</sequence>
<proteinExistence type="predicted"/>
<evidence type="ECO:0000313" key="1">
    <source>
        <dbReference type="EMBL" id="AIL45376.1"/>
    </source>
</evidence>
<gene>
    <name evidence="1" type="ORF">BD94_1601</name>
</gene>
<dbReference type="Pfam" id="PF09357">
    <property type="entry name" value="RteC"/>
    <property type="match status" value="1"/>
</dbReference>
<reference evidence="1" key="2">
    <citation type="journal article" date="2015" name="Genome Biol. Evol.">
        <title>Complete Genome Sequence and Transcriptomic Analysis of the Novel Pathogen Elizabethkingia anophelis in Response to Oxidative Stress.</title>
        <authorList>
            <person name="Li Y."/>
            <person name="Liu Y."/>
            <person name="Chew S.C."/>
            <person name="Tay M."/>
            <person name="Salido M.M."/>
            <person name="Teo J."/>
            <person name="Lauro F.M."/>
            <person name="Givskov M."/>
            <person name="Yang L."/>
        </authorList>
    </citation>
    <scope>NUCLEOTIDE SEQUENCE</scope>
    <source>
        <strain evidence="1">NUHP1</strain>
    </source>
</reference>
<dbReference type="AlphaFoldDB" id="A0A077ECW5"/>
<accession>A0A077ECW5</accession>
<dbReference type="EMBL" id="CP007547">
    <property type="protein sequence ID" value="AIL45376.1"/>
    <property type="molecule type" value="Genomic_DNA"/>
</dbReference>
<dbReference type="Proteomes" id="UP000028933">
    <property type="component" value="Chromosome"/>
</dbReference>
<evidence type="ECO:0000313" key="2">
    <source>
        <dbReference type="Proteomes" id="UP000028933"/>
    </source>
</evidence>
<reference evidence="1" key="1">
    <citation type="journal article" date="2013" name="Lancet">
        <title>First case of E anophelis outbreak in an intensive-care unit.</title>
        <authorList>
            <person name="Teo J."/>
            <person name="Tan S.Y."/>
            <person name="Tay M."/>
            <person name="Ding Y."/>
            <person name="Kjelleberg S."/>
            <person name="Givskov M."/>
            <person name="Lin R.T."/>
            <person name="Yang L."/>
        </authorList>
    </citation>
    <scope>NUCLEOTIDE SEQUENCE [LARGE SCALE GENOMIC DNA]</scope>
    <source>
        <strain evidence="1">NUHP1</strain>
    </source>
</reference>
<dbReference type="RefSeq" id="WP_024566191.1">
    <property type="nucleotide sequence ID" value="NZ_CP007547.1"/>
</dbReference>
<dbReference type="KEGG" id="eao:BD94_1601"/>